<gene>
    <name evidence="1" type="ORF">MNBD_GAMMA11-2944</name>
</gene>
<proteinExistence type="predicted"/>
<dbReference type="EMBL" id="UOFG01000067">
    <property type="protein sequence ID" value="VAW59133.1"/>
    <property type="molecule type" value="Genomic_DNA"/>
</dbReference>
<evidence type="ECO:0000313" key="1">
    <source>
        <dbReference type="EMBL" id="VAW59133.1"/>
    </source>
</evidence>
<sequence>MRKVEVEKAKNITQHFEFIDEFQPALDEELPPAEYIQSLIDNEHYQDAVTFLAHALPAREAVWWACVCARHHIDKADEKFQMGLKAAEAWVYDNTDENRRVCEKHAEDGEYSTVASWVCAAAFWSGGSIAAPDEPVMEVMPYIYAHAVAGSIVSAVSFSQPEPEKITERYKEYIKHGINIANGGNG</sequence>
<dbReference type="InterPro" id="IPR053855">
    <property type="entry name" value="DUF6931"/>
</dbReference>
<organism evidence="1">
    <name type="scientific">hydrothermal vent metagenome</name>
    <dbReference type="NCBI Taxonomy" id="652676"/>
    <lineage>
        <taxon>unclassified sequences</taxon>
        <taxon>metagenomes</taxon>
        <taxon>ecological metagenomes</taxon>
    </lineage>
</organism>
<protein>
    <submittedName>
        <fullName evidence="1">Twin-arginine translocation pathway signal</fullName>
    </submittedName>
</protein>
<accession>A0A3B0X408</accession>
<dbReference type="Pfam" id="PF22011">
    <property type="entry name" value="DUF6931"/>
    <property type="match status" value="1"/>
</dbReference>
<name>A0A3B0X408_9ZZZZ</name>
<dbReference type="AlphaFoldDB" id="A0A3B0X408"/>
<reference evidence="1" key="1">
    <citation type="submission" date="2018-06" db="EMBL/GenBank/DDBJ databases">
        <authorList>
            <person name="Zhirakovskaya E."/>
        </authorList>
    </citation>
    <scope>NUCLEOTIDE SEQUENCE</scope>
</reference>